<evidence type="ECO:0000313" key="3">
    <source>
        <dbReference type="EMBL" id="UYQ95792.1"/>
    </source>
</evidence>
<proteinExistence type="predicted"/>
<dbReference type="SUPFAM" id="SSF56524">
    <property type="entry name" value="Oxidoreductase molybdopterin-binding domain"/>
    <property type="match status" value="1"/>
</dbReference>
<dbReference type="RefSeq" id="WP_264283472.1">
    <property type="nucleotide sequence ID" value="NZ_CP107006.1"/>
</dbReference>
<evidence type="ECO:0000256" key="1">
    <source>
        <dbReference type="SAM" id="SignalP"/>
    </source>
</evidence>
<gene>
    <name evidence="3" type="ORF">MKQ68_11830</name>
</gene>
<reference evidence="3" key="1">
    <citation type="submission" date="2022-10" db="EMBL/GenBank/DDBJ databases">
        <title>Chitinophaga sp. nov., isolated from soil.</title>
        <authorList>
            <person name="Jeon C.O."/>
        </authorList>
    </citation>
    <scope>NUCLEOTIDE SEQUENCE</scope>
    <source>
        <strain evidence="3">R8</strain>
    </source>
</reference>
<keyword evidence="1" id="KW-0732">Signal</keyword>
<evidence type="ECO:0000313" key="4">
    <source>
        <dbReference type="Proteomes" id="UP001162741"/>
    </source>
</evidence>
<feature type="domain" description="Oxidoreductase molybdopterin-binding" evidence="2">
    <location>
        <begin position="65"/>
        <end position="147"/>
    </location>
</feature>
<dbReference type="Gene3D" id="3.90.420.10">
    <property type="entry name" value="Oxidoreductase, molybdopterin-binding domain"/>
    <property type="match status" value="1"/>
</dbReference>
<organism evidence="3 4">
    <name type="scientific">Chitinophaga horti</name>
    <dbReference type="NCBI Taxonomy" id="2920382"/>
    <lineage>
        <taxon>Bacteria</taxon>
        <taxon>Pseudomonadati</taxon>
        <taxon>Bacteroidota</taxon>
        <taxon>Chitinophagia</taxon>
        <taxon>Chitinophagales</taxon>
        <taxon>Chitinophagaceae</taxon>
        <taxon>Chitinophaga</taxon>
    </lineage>
</organism>
<feature type="signal peptide" evidence="1">
    <location>
        <begin position="1"/>
        <end position="22"/>
    </location>
</feature>
<name>A0ABY6JBM1_9BACT</name>
<dbReference type="InterPro" id="IPR036374">
    <property type="entry name" value="OxRdtase_Mopterin-bd_sf"/>
</dbReference>
<dbReference type="Proteomes" id="UP001162741">
    <property type="component" value="Chromosome"/>
</dbReference>
<feature type="chain" id="PRO_5045936591" evidence="1">
    <location>
        <begin position="23"/>
        <end position="167"/>
    </location>
</feature>
<dbReference type="Pfam" id="PF00174">
    <property type="entry name" value="Oxidored_molyb"/>
    <property type="match status" value="1"/>
</dbReference>
<accession>A0ABY6JBM1</accession>
<keyword evidence="4" id="KW-1185">Reference proteome</keyword>
<sequence>MMCTTRLFITWMFMFVGTLPVAAQVAKQPSLKISGEVAKPVELTASQFDTMKKTTAILEDRDGKNHAYKGVSVQEILGLAGVTTGDQLRGEHLTKYVLAKCADGYEVLFSLAELDSAFTKRVTILADEVDGTQLPVGKGPFRLIVPGERRPARSCFQVTEFVVKYAK</sequence>
<evidence type="ECO:0000259" key="2">
    <source>
        <dbReference type="Pfam" id="PF00174"/>
    </source>
</evidence>
<protein>
    <submittedName>
        <fullName evidence="3">Molybdopterin-dependent oxidoreductase</fullName>
    </submittedName>
</protein>
<dbReference type="InterPro" id="IPR000572">
    <property type="entry name" value="OxRdtase_Mopterin-bd_dom"/>
</dbReference>
<dbReference type="EMBL" id="CP107006">
    <property type="protein sequence ID" value="UYQ95792.1"/>
    <property type="molecule type" value="Genomic_DNA"/>
</dbReference>